<proteinExistence type="predicted"/>
<sequence>MKRDWTKKTTRGAQRTLDAFTAAMLNALTGKSFEQITVNELCESSNYPRATFYNYFDDKYDLLHYMWYCLNRQIRLEQYQETAPEQRLFVLFDRAYDFIDAHRDTLNRIIKHNAKESFLLFHFRVQLSARIRQMFDPNICRYRDRIPHEIIADHYCNTVLLVLEWRFLHGNDGSKEDTLRYLEYLLGALNTKSLGANLTGFH</sequence>
<gene>
    <name evidence="1" type="ORF">WKI47_12850</name>
</gene>
<dbReference type="EMBL" id="JBBKAR010000034">
    <property type="protein sequence ID" value="MEJ8304788.1"/>
    <property type="molecule type" value="Genomic_DNA"/>
</dbReference>
<dbReference type="Proteomes" id="UP001380953">
    <property type="component" value="Unassembled WGS sequence"/>
</dbReference>
<reference evidence="1" key="1">
    <citation type="submission" date="2024-03" db="EMBL/GenBank/DDBJ databases">
        <title>Whole genome sequecning of epiphytes from Marcgravia umbellata leaves.</title>
        <authorList>
            <person name="Kumar G."/>
            <person name="Savka M.A."/>
        </authorList>
    </citation>
    <scope>NUCLEOTIDE SEQUENCE</scope>
    <source>
        <strain evidence="1">RIT_BL5</strain>
    </source>
</reference>
<evidence type="ECO:0000313" key="2">
    <source>
        <dbReference type="Proteomes" id="UP001380953"/>
    </source>
</evidence>
<evidence type="ECO:0000313" key="1">
    <source>
        <dbReference type="EMBL" id="MEJ8304788.1"/>
    </source>
</evidence>
<organism evidence="1 2">
    <name type="scientific">Saccharibacillus sacchari</name>
    <dbReference type="NCBI Taxonomy" id="456493"/>
    <lineage>
        <taxon>Bacteria</taxon>
        <taxon>Bacillati</taxon>
        <taxon>Bacillota</taxon>
        <taxon>Bacilli</taxon>
        <taxon>Bacillales</taxon>
        <taxon>Paenibacillaceae</taxon>
        <taxon>Saccharibacillus</taxon>
    </lineage>
</organism>
<comment type="caution">
    <text evidence="1">The sequence shown here is derived from an EMBL/GenBank/DDBJ whole genome shotgun (WGS) entry which is preliminary data.</text>
</comment>
<name>A0ACC6PDB9_9BACL</name>
<accession>A0ACC6PDB9</accession>
<protein>
    <submittedName>
        <fullName evidence="1">TetR/AcrR family transcriptional regulator</fullName>
    </submittedName>
</protein>
<keyword evidence="2" id="KW-1185">Reference proteome</keyword>